<sequence length="73" mass="9218">MQGKRKGTQCYSKHNIKKAYWRMQWLNYQWNLQWSLLKQCYLSNQWYPLNVERYSLFLHQQRPHQQNGRTKQK</sequence>
<dbReference type="AlphaFoldDB" id="A0A0E9TP34"/>
<protein>
    <submittedName>
        <fullName evidence="1">Uncharacterized protein</fullName>
    </submittedName>
</protein>
<name>A0A0E9TP34_ANGAN</name>
<reference evidence="1" key="2">
    <citation type="journal article" date="2015" name="Fish Shellfish Immunol.">
        <title>Early steps in the European eel (Anguilla anguilla)-Vibrio vulnificus interaction in the gills: Role of the RtxA13 toxin.</title>
        <authorList>
            <person name="Callol A."/>
            <person name="Pajuelo D."/>
            <person name="Ebbesson L."/>
            <person name="Teles M."/>
            <person name="MacKenzie S."/>
            <person name="Amaro C."/>
        </authorList>
    </citation>
    <scope>NUCLEOTIDE SEQUENCE</scope>
</reference>
<reference evidence="1" key="1">
    <citation type="submission" date="2014-11" db="EMBL/GenBank/DDBJ databases">
        <authorList>
            <person name="Amaro Gonzalez C."/>
        </authorList>
    </citation>
    <scope>NUCLEOTIDE SEQUENCE</scope>
</reference>
<dbReference type="EMBL" id="GBXM01053932">
    <property type="protein sequence ID" value="JAH54645.1"/>
    <property type="molecule type" value="Transcribed_RNA"/>
</dbReference>
<organism evidence="1">
    <name type="scientific">Anguilla anguilla</name>
    <name type="common">European freshwater eel</name>
    <name type="synonym">Muraena anguilla</name>
    <dbReference type="NCBI Taxonomy" id="7936"/>
    <lineage>
        <taxon>Eukaryota</taxon>
        <taxon>Metazoa</taxon>
        <taxon>Chordata</taxon>
        <taxon>Craniata</taxon>
        <taxon>Vertebrata</taxon>
        <taxon>Euteleostomi</taxon>
        <taxon>Actinopterygii</taxon>
        <taxon>Neopterygii</taxon>
        <taxon>Teleostei</taxon>
        <taxon>Anguilliformes</taxon>
        <taxon>Anguillidae</taxon>
        <taxon>Anguilla</taxon>
    </lineage>
</organism>
<evidence type="ECO:0000313" key="1">
    <source>
        <dbReference type="EMBL" id="JAH54645.1"/>
    </source>
</evidence>
<accession>A0A0E9TP34</accession>
<proteinExistence type="predicted"/>